<dbReference type="GO" id="GO:0003743">
    <property type="term" value="F:translation initiation factor activity"/>
    <property type="evidence" value="ECO:0007669"/>
    <property type="project" value="UniProtKB-KW"/>
</dbReference>
<keyword evidence="5" id="KW-0342">GTP-binding</keyword>
<feature type="domain" description="Tr-type G" evidence="7">
    <location>
        <begin position="175"/>
        <end position="345"/>
    </location>
</feature>
<accession>A0A0M9A5S1</accession>
<dbReference type="GO" id="GO:0005737">
    <property type="term" value="C:cytoplasm"/>
    <property type="evidence" value="ECO:0007669"/>
    <property type="project" value="TreeGrafter"/>
</dbReference>
<dbReference type="SUPFAM" id="SSF50447">
    <property type="entry name" value="Translation proteins"/>
    <property type="match status" value="2"/>
</dbReference>
<dbReference type="InterPro" id="IPR015760">
    <property type="entry name" value="TIF_IF2"/>
</dbReference>
<dbReference type="Proteomes" id="UP000053105">
    <property type="component" value="Unassembled WGS sequence"/>
</dbReference>
<dbReference type="PANTHER" id="PTHR43381">
    <property type="entry name" value="TRANSLATION INITIATION FACTOR IF-2-RELATED"/>
    <property type="match status" value="1"/>
</dbReference>
<dbReference type="FunFam" id="2.40.30.10:FF:000008">
    <property type="entry name" value="Translation initiation factor IF-2"/>
    <property type="match status" value="1"/>
</dbReference>
<keyword evidence="9" id="KW-1185">Reference proteome</keyword>
<evidence type="ECO:0000256" key="6">
    <source>
        <dbReference type="ARBA" id="ARBA00025162"/>
    </source>
</evidence>
<dbReference type="OrthoDB" id="361630at2759"/>
<name>A0A0M9A5S1_9HYME</name>
<dbReference type="Gene3D" id="3.40.50.10050">
    <property type="entry name" value="Translation initiation factor IF- 2, domain 3"/>
    <property type="match status" value="1"/>
</dbReference>
<dbReference type="PROSITE" id="PS51722">
    <property type="entry name" value="G_TR_2"/>
    <property type="match status" value="1"/>
</dbReference>
<protein>
    <submittedName>
        <fullName evidence="8">Translation initiation factor IF-2, mitochondrial</fullName>
    </submittedName>
</protein>
<dbReference type="EMBL" id="KQ435736">
    <property type="protein sequence ID" value="KOX77036.1"/>
    <property type="molecule type" value="Genomic_DNA"/>
</dbReference>
<dbReference type="AlphaFoldDB" id="A0A0M9A5S1"/>
<dbReference type="InterPro" id="IPR027417">
    <property type="entry name" value="P-loop_NTPase"/>
</dbReference>
<dbReference type="PANTHER" id="PTHR43381:SF20">
    <property type="entry name" value="TRANSLATION INITIATION FACTOR IF-2, MITOCHONDRIAL"/>
    <property type="match status" value="1"/>
</dbReference>
<dbReference type="GO" id="GO:0005525">
    <property type="term" value="F:GTP binding"/>
    <property type="evidence" value="ECO:0007669"/>
    <property type="project" value="UniProtKB-KW"/>
</dbReference>
<dbReference type="InterPro" id="IPR044145">
    <property type="entry name" value="IF2_II"/>
</dbReference>
<dbReference type="Gene3D" id="3.40.50.300">
    <property type="entry name" value="P-loop containing nucleotide triphosphate hydrolases"/>
    <property type="match status" value="1"/>
</dbReference>
<gene>
    <name evidence="8" type="ORF">WN51_10430</name>
</gene>
<dbReference type="Pfam" id="PF00009">
    <property type="entry name" value="GTP_EFTU"/>
    <property type="match status" value="1"/>
</dbReference>
<evidence type="ECO:0000259" key="7">
    <source>
        <dbReference type="PROSITE" id="PS51722"/>
    </source>
</evidence>
<proteinExistence type="inferred from homology"/>
<evidence type="ECO:0000313" key="9">
    <source>
        <dbReference type="Proteomes" id="UP000053105"/>
    </source>
</evidence>
<dbReference type="CDD" id="cd01887">
    <property type="entry name" value="IF2_eIF5B"/>
    <property type="match status" value="1"/>
</dbReference>
<comment type="similarity">
    <text evidence="1">Belongs to the TRAFAC class translation factor GTPase superfamily. Classic translation factor GTPase family. IF-2 subfamily.</text>
</comment>
<dbReference type="CDD" id="cd03702">
    <property type="entry name" value="IF2_mtIF2_II"/>
    <property type="match status" value="1"/>
</dbReference>
<evidence type="ECO:0000256" key="1">
    <source>
        <dbReference type="ARBA" id="ARBA00007733"/>
    </source>
</evidence>
<keyword evidence="2 8" id="KW-0396">Initiation factor</keyword>
<dbReference type="SUPFAM" id="SSF52540">
    <property type="entry name" value="P-loop containing nucleoside triphosphate hydrolases"/>
    <property type="match status" value="1"/>
</dbReference>
<dbReference type="Gene3D" id="2.40.30.10">
    <property type="entry name" value="Translation factors"/>
    <property type="match status" value="2"/>
</dbReference>
<dbReference type="InterPro" id="IPR036925">
    <property type="entry name" value="TIF_IF2_dom3_sf"/>
</dbReference>
<dbReference type="FunFam" id="3.40.50.300:FF:000019">
    <property type="entry name" value="Translation initiation factor IF-2"/>
    <property type="match status" value="1"/>
</dbReference>
<dbReference type="FunFam" id="3.40.50.10050:FF:000001">
    <property type="entry name" value="Translation initiation factor IF-2"/>
    <property type="match status" value="1"/>
</dbReference>
<reference evidence="8 9" key="1">
    <citation type="submission" date="2015-07" db="EMBL/GenBank/DDBJ databases">
        <title>The genome of Melipona quadrifasciata.</title>
        <authorList>
            <person name="Pan H."/>
            <person name="Kapheim K."/>
        </authorList>
    </citation>
    <scope>NUCLEOTIDE SEQUENCE [LARGE SCALE GENOMIC DNA]</scope>
    <source>
        <strain evidence="8">0111107301</strain>
        <tissue evidence="8">Whole body</tissue>
    </source>
</reference>
<sequence length="731" mass="82574">MAASMVRQCIQSSLSRQVSEIVWREQNINHPLQILSMLHIQHQYYHITVPFLKRRRVEELQKDELIFDNNVLSNFSHKQFKKKSLPIVEIWNDMTVQELANSAKRDVEDVLDALYFESHSDTHTKNSILTDGHLIHKVVQKLGAKSKLVPKCIKNVDIDKDIIRRPLPDNSELVKRHPVVTIMGHVDHGKTTLLDALRHTSVAQSEFGGITQCIGAFNVTLDSGERVTFLDTPGHAAFTSMRYRGAYVTDIVVLVVAADDGVKEQTLQSIKMAKDANVPIIVAINKIDKPDIDIEKIQNELANYGVVVEKLGGEVQCIKLSALKGTNLRELTEAIVIQAELMDLKGDPSGLVEGVAIECSNQVHRGNLVTALIQRGTLKKGCLLVFISILFLQIVCGLASAKVRSIFNDSGHPILEAKPSDAVQITGWKELPNVGDEILEVENNKMLQEVLKFREKKRDEILAKEHKAAADERLQEHLNEYRKLLEVKRTFGRGKLRELKLKKLEEERRKPKIVDSIPKINIIIKGDVAGSVEALLDIFDTYKYDTICQLNIVHYGIGPVTNSDIELADTFKAIIYGFNVNAIKTTKEMADAKSVSLRFYNVVYKLIDNIKEEIHNVLPEVDVEEIIGEAKVLQKFEINEKNKKVNVAGCRCVKGVLLKSEMYRVVRRNETIFTGKMVSMRHLKNEMSSIEANLECGLRFEDPKISFQSGDTIICIKLNREKQKLDWDPGF</sequence>
<dbReference type="Pfam" id="PF22042">
    <property type="entry name" value="EF-G_D2"/>
    <property type="match status" value="1"/>
</dbReference>
<dbReference type="NCBIfam" id="TIGR00231">
    <property type="entry name" value="small_GTP"/>
    <property type="match status" value="1"/>
</dbReference>
<evidence type="ECO:0000256" key="5">
    <source>
        <dbReference type="ARBA" id="ARBA00023134"/>
    </source>
</evidence>
<organism evidence="8 9">
    <name type="scientific">Melipona quadrifasciata</name>
    <dbReference type="NCBI Taxonomy" id="166423"/>
    <lineage>
        <taxon>Eukaryota</taxon>
        <taxon>Metazoa</taxon>
        <taxon>Ecdysozoa</taxon>
        <taxon>Arthropoda</taxon>
        <taxon>Hexapoda</taxon>
        <taxon>Insecta</taxon>
        <taxon>Pterygota</taxon>
        <taxon>Neoptera</taxon>
        <taxon>Endopterygota</taxon>
        <taxon>Hymenoptera</taxon>
        <taxon>Apocrita</taxon>
        <taxon>Aculeata</taxon>
        <taxon>Apoidea</taxon>
        <taxon>Anthophila</taxon>
        <taxon>Apidae</taxon>
        <taxon>Melipona</taxon>
    </lineage>
</organism>
<comment type="function">
    <text evidence="6">One of the essential components for the initiation of protein synthesis. Protects formylmethionyl-tRNA from spontaneous hydrolysis and promotes its binding to the 30S ribosomal subunits. Also involved in the hydrolysis of GTP during the formation of the 70S ribosomal complex.</text>
</comment>
<dbReference type="Pfam" id="PF11987">
    <property type="entry name" value="IF-2"/>
    <property type="match status" value="1"/>
</dbReference>
<dbReference type="InterPro" id="IPR023115">
    <property type="entry name" value="TIF_IF2_dom3"/>
</dbReference>
<dbReference type="InterPro" id="IPR005225">
    <property type="entry name" value="Small_GTP-bd"/>
</dbReference>
<evidence type="ECO:0000256" key="4">
    <source>
        <dbReference type="ARBA" id="ARBA00022917"/>
    </source>
</evidence>
<dbReference type="GO" id="GO:0003924">
    <property type="term" value="F:GTPase activity"/>
    <property type="evidence" value="ECO:0007669"/>
    <property type="project" value="InterPro"/>
</dbReference>
<keyword evidence="4" id="KW-0648">Protein biosynthesis</keyword>
<dbReference type="InterPro" id="IPR053905">
    <property type="entry name" value="EF-G-like_DII"/>
</dbReference>
<evidence type="ECO:0000313" key="8">
    <source>
        <dbReference type="EMBL" id="KOX77036.1"/>
    </source>
</evidence>
<evidence type="ECO:0000256" key="3">
    <source>
        <dbReference type="ARBA" id="ARBA00022741"/>
    </source>
</evidence>
<dbReference type="STRING" id="166423.A0A0M9A5S1"/>
<dbReference type="InterPro" id="IPR009000">
    <property type="entry name" value="Transl_B-barrel_sf"/>
</dbReference>
<dbReference type="SUPFAM" id="SSF52156">
    <property type="entry name" value="Initiation factor IF2/eIF5b, domain 3"/>
    <property type="match status" value="1"/>
</dbReference>
<keyword evidence="3" id="KW-0547">Nucleotide-binding</keyword>
<evidence type="ECO:0000256" key="2">
    <source>
        <dbReference type="ARBA" id="ARBA00022540"/>
    </source>
</evidence>
<dbReference type="InterPro" id="IPR000795">
    <property type="entry name" value="T_Tr_GTP-bd_dom"/>
</dbReference>